<dbReference type="InterPro" id="IPR042111">
    <property type="entry name" value="Adenylosuccinate_synth_dom3"/>
</dbReference>
<dbReference type="SUPFAM" id="SSF52540">
    <property type="entry name" value="P-loop containing nucleoside triphosphate hydrolases"/>
    <property type="match status" value="1"/>
</dbReference>
<accession>A0A084AH50</accession>
<gene>
    <name evidence="1" type="ORF">S7711_02833</name>
</gene>
<name>A0A084AH50_STACB</name>
<dbReference type="EMBL" id="KL648731">
    <property type="protein sequence ID" value="KEY64629.1"/>
    <property type="molecule type" value="Genomic_DNA"/>
</dbReference>
<proteinExistence type="predicted"/>
<reference evidence="1 2" key="1">
    <citation type="journal article" date="2014" name="BMC Genomics">
        <title>Comparative genome sequencing reveals chemotype-specific gene clusters in the toxigenic black mold Stachybotrys.</title>
        <authorList>
            <person name="Semeiks J."/>
            <person name="Borek D."/>
            <person name="Otwinowski Z."/>
            <person name="Grishin N.V."/>
        </authorList>
    </citation>
    <scope>NUCLEOTIDE SEQUENCE [LARGE SCALE GENOMIC DNA]</scope>
    <source>
        <strain evidence="2">CBS 109288 / IBT 7711</strain>
    </source>
</reference>
<sequence>MDVSENRILKIPIAHKYPETGEGLASYPADINILDCAKAVCHDMPGWNRPTTDARTYYELANQHKS</sequence>
<dbReference type="AlphaFoldDB" id="A0A084AH50"/>
<evidence type="ECO:0000313" key="2">
    <source>
        <dbReference type="Proteomes" id="UP000028045"/>
    </source>
</evidence>
<dbReference type="GO" id="GO:0006164">
    <property type="term" value="P:purine nucleotide biosynthetic process"/>
    <property type="evidence" value="ECO:0007669"/>
    <property type="project" value="InterPro"/>
</dbReference>
<dbReference type="GO" id="GO:0004019">
    <property type="term" value="F:adenylosuccinate synthase activity"/>
    <property type="evidence" value="ECO:0007669"/>
    <property type="project" value="InterPro"/>
</dbReference>
<evidence type="ECO:0000313" key="1">
    <source>
        <dbReference type="EMBL" id="KEY64629.1"/>
    </source>
</evidence>
<keyword evidence="2" id="KW-1185">Reference proteome</keyword>
<dbReference type="HOGENOM" id="CLU_2832860_0_0_1"/>
<dbReference type="InterPro" id="IPR001114">
    <property type="entry name" value="Adenylosuccinate_synthetase"/>
</dbReference>
<dbReference type="InterPro" id="IPR027417">
    <property type="entry name" value="P-loop_NTPase"/>
</dbReference>
<dbReference type="OrthoDB" id="10265645at2759"/>
<dbReference type="Pfam" id="PF00709">
    <property type="entry name" value="Adenylsucc_synt"/>
    <property type="match status" value="1"/>
</dbReference>
<organism evidence="1 2">
    <name type="scientific">Stachybotrys chartarum (strain CBS 109288 / IBT 7711)</name>
    <name type="common">Toxic black mold</name>
    <name type="synonym">Stilbospora chartarum</name>
    <dbReference type="NCBI Taxonomy" id="1280523"/>
    <lineage>
        <taxon>Eukaryota</taxon>
        <taxon>Fungi</taxon>
        <taxon>Dikarya</taxon>
        <taxon>Ascomycota</taxon>
        <taxon>Pezizomycotina</taxon>
        <taxon>Sordariomycetes</taxon>
        <taxon>Hypocreomycetidae</taxon>
        <taxon>Hypocreales</taxon>
        <taxon>Stachybotryaceae</taxon>
        <taxon>Stachybotrys</taxon>
    </lineage>
</organism>
<dbReference type="Proteomes" id="UP000028045">
    <property type="component" value="Unassembled WGS sequence"/>
</dbReference>
<protein>
    <submittedName>
        <fullName evidence="1">Uncharacterized protein</fullName>
    </submittedName>
</protein>
<dbReference type="Gene3D" id="3.90.170.10">
    <property type="entry name" value="Adenylosuccinate Synthetase, subunit A, domain 3"/>
    <property type="match status" value="1"/>
</dbReference>
<dbReference type="GO" id="GO:0000166">
    <property type="term" value="F:nucleotide binding"/>
    <property type="evidence" value="ECO:0007669"/>
    <property type="project" value="InterPro"/>
</dbReference>